<protein>
    <submittedName>
        <fullName evidence="3">MBL fold metallo-hydrolase</fullName>
    </submittedName>
</protein>
<sequence length="315" mass="35749">MKNLIKESEQFILYSLSDGVYAAISKPGQGAWSNAGIVDLGEALLIFDSFSTPSAGYELRRQAEDMTGKKVKYLINSHYHGDHTFGNQAFIDTTIISTSLTRKWIEEKNKMDDVAKEIEEMQVYLKSLKDQIQKNQDRIMKASLENQLNEMTKVLNDLPIMKIVLPHVIFDEKLIIEGTKRKVELHCFGGGHSPSDTFMYLPLEKIGFMGDVVTEDLHLPIYNPEEFQLILDKVKQMDIETFIPGHGNVGNRDILYTLEEYLSFLIKSSKEAIANKVPLESFVENVETPSKYKDWKGIKGIQGNLSAAYSYYSGE</sequence>
<dbReference type="PANTHER" id="PTHR42951:SF4">
    <property type="entry name" value="ACYL-COENZYME A THIOESTERASE MBLAC2"/>
    <property type="match status" value="1"/>
</dbReference>
<keyword evidence="1" id="KW-0175">Coiled coil</keyword>
<evidence type="ECO:0000313" key="3">
    <source>
        <dbReference type="EMBL" id="MEI5909261.1"/>
    </source>
</evidence>
<evidence type="ECO:0000256" key="1">
    <source>
        <dbReference type="SAM" id="Coils"/>
    </source>
</evidence>
<dbReference type="InterPro" id="IPR050855">
    <property type="entry name" value="NDM-1-like"/>
</dbReference>
<gene>
    <name evidence="3" type="ORF">WAK64_19605</name>
</gene>
<dbReference type="Gene3D" id="3.60.15.10">
    <property type="entry name" value="Ribonuclease Z/Hydroxyacylglutathione hydrolase-like"/>
    <property type="match status" value="1"/>
</dbReference>
<dbReference type="EMBL" id="JBBAXC010000022">
    <property type="protein sequence ID" value="MEI5909261.1"/>
    <property type="molecule type" value="Genomic_DNA"/>
</dbReference>
<accession>A0ABU8HIN1</accession>
<dbReference type="Pfam" id="PF00753">
    <property type="entry name" value="Lactamase_B"/>
    <property type="match status" value="1"/>
</dbReference>
<reference evidence="3 4" key="1">
    <citation type="journal article" date="2018" name="J. Microbiol.">
        <title>Bacillus spongiae sp. nov., isolated from sponge of Jeju Island.</title>
        <authorList>
            <person name="Lee G.E."/>
            <person name="Im W.T."/>
            <person name="Park J.S."/>
        </authorList>
    </citation>
    <scope>NUCLEOTIDE SEQUENCE [LARGE SCALE GENOMIC DNA]</scope>
    <source>
        <strain evidence="3 4">135PIL107-10</strain>
    </source>
</reference>
<proteinExistence type="predicted"/>
<comment type="caution">
    <text evidence="3">The sequence shown here is derived from an EMBL/GenBank/DDBJ whole genome shotgun (WGS) entry which is preliminary data.</text>
</comment>
<keyword evidence="4" id="KW-1185">Reference proteome</keyword>
<organism evidence="3 4">
    <name type="scientific">Bacillus spongiae</name>
    <dbReference type="NCBI Taxonomy" id="2683610"/>
    <lineage>
        <taxon>Bacteria</taxon>
        <taxon>Bacillati</taxon>
        <taxon>Bacillota</taxon>
        <taxon>Bacilli</taxon>
        <taxon>Bacillales</taxon>
        <taxon>Bacillaceae</taxon>
        <taxon>Bacillus</taxon>
    </lineage>
</organism>
<dbReference type="InterPro" id="IPR036866">
    <property type="entry name" value="RibonucZ/Hydroxyglut_hydro"/>
</dbReference>
<dbReference type="PANTHER" id="PTHR42951">
    <property type="entry name" value="METALLO-BETA-LACTAMASE DOMAIN-CONTAINING"/>
    <property type="match status" value="1"/>
</dbReference>
<dbReference type="InterPro" id="IPR001279">
    <property type="entry name" value="Metallo-B-lactamas"/>
</dbReference>
<evidence type="ECO:0000259" key="2">
    <source>
        <dbReference type="SMART" id="SM00849"/>
    </source>
</evidence>
<feature type="domain" description="Metallo-beta-lactamase" evidence="2">
    <location>
        <begin position="32"/>
        <end position="246"/>
    </location>
</feature>
<name>A0ABU8HIN1_9BACI</name>
<dbReference type="CDD" id="cd16282">
    <property type="entry name" value="metallo-hydrolase-like_MBL-fold"/>
    <property type="match status" value="1"/>
</dbReference>
<dbReference type="SMART" id="SM00849">
    <property type="entry name" value="Lactamase_B"/>
    <property type="match status" value="1"/>
</dbReference>
<dbReference type="SUPFAM" id="SSF56281">
    <property type="entry name" value="Metallo-hydrolase/oxidoreductase"/>
    <property type="match status" value="1"/>
</dbReference>
<feature type="coiled-coil region" evidence="1">
    <location>
        <begin position="111"/>
        <end position="145"/>
    </location>
</feature>
<dbReference type="RefSeq" id="WP_336588701.1">
    <property type="nucleotide sequence ID" value="NZ_JBBAXC010000022.1"/>
</dbReference>
<evidence type="ECO:0000313" key="4">
    <source>
        <dbReference type="Proteomes" id="UP001312865"/>
    </source>
</evidence>
<dbReference type="Proteomes" id="UP001312865">
    <property type="component" value="Unassembled WGS sequence"/>
</dbReference>